<dbReference type="GO" id="GO:0046316">
    <property type="term" value="F:gluconokinase activity"/>
    <property type="evidence" value="ECO:0007669"/>
    <property type="project" value="UniProtKB-EC"/>
</dbReference>
<dbReference type="GO" id="GO:0005524">
    <property type="term" value="F:ATP binding"/>
    <property type="evidence" value="ECO:0007669"/>
    <property type="project" value="UniProtKB-KW"/>
</dbReference>
<accession>A0A5B8M2K4</accession>
<dbReference type="GO" id="GO:0005737">
    <property type="term" value="C:cytoplasm"/>
    <property type="evidence" value="ECO:0007669"/>
    <property type="project" value="TreeGrafter"/>
</dbReference>
<dbReference type="GO" id="GO:0005975">
    <property type="term" value="P:carbohydrate metabolic process"/>
    <property type="evidence" value="ECO:0007669"/>
    <property type="project" value="InterPro"/>
</dbReference>
<evidence type="ECO:0000256" key="2">
    <source>
        <dbReference type="ARBA" id="ARBA00008420"/>
    </source>
</evidence>
<dbReference type="InterPro" id="IPR006001">
    <property type="entry name" value="Therm_gnt_kin"/>
</dbReference>
<evidence type="ECO:0000256" key="1">
    <source>
        <dbReference type="ARBA" id="ARBA00004761"/>
    </source>
</evidence>
<reference evidence="10 11" key="1">
    <citation type="submission" date="2019-07" db="EMBL/GenBank/DDBJ databases">
        <title>Full genome sequence of Humibacter sp. WJ7-1.</title>
        <authorList>
            <person name="Im W.-T."/>
        </authorList>
    </citation>
    <scope>NUCLEOTIDE SEQUENCE [LARGE SCALE GENOMIC DNA]</scope>
    <source>
        <strain evidence="10 11">WJ7-1</strain>
    </source>
</reference>
<dbReference type="OrthoDB" id="9795716at2"/>
<keyword evidence="5 9" id="KW-0547">Nucleotide-binding</keyword>
<evidence type="ECO:0000256" key="8">
    <source>
        <dbReference type="ARBA" id="ARBA00048090"/>
    </source>
</evidence>
<keyword evidence="7 9" id="KW-0067">ATP-binding</keyword>
<evidence type="ECO:0000256" key="6">
    <source>
        <dbReference type="ARBA" id="ARBA00022777"/>
    </source>
</evidence>
<comment type="similarity">
    <text evidence="2 9">Belongs to the gluconokinase GntK/GntV family.</text>
</comment>
<evidence type="ECO:0000313" key="11">
    <source>
        <dbReference type="Proteomes" id="UP000320216"/>
    </source>
</evidence>
<evidence type="ECO:0000256" key="9">
    <source>
        <dbReference type="RuleBase" id="RU363066"/>
    </source>
</evidence>
<dbReference type="InterPro" id="IPR027417">
    <property type="entry name" value="P-loop_NTPase"/>
</dbReference>
<protein>
    <recommendedName>
        <fullName evidence="3 9">Gluconokinase</fullName>
        <ecNumber evidence="3 9">2.7.1.12</ecNumber>
    </recommendedName>
</protein>
<dbReference type="PANTHER" id="PTHR43442">
    <property type="entry name" value="GLUCONOKINASE-RELATED"/>
    <property type="match status" value="1"/>
</dbReference>
<keyword evidence="11" id="KW-1185">Reference proteome</keyword>
<dbReference type="SUPFAM" id="SSF52540">
    <property type="entry name" value="P-loop containing nucleoside triphosphate hydrolases"/>
    <property type="match status" value="1"/>
</dbReference>
<gene>
    <name evidence="10" type="ORF">FPZ11_06605</name>
</gene>
<evidence type="ECO:0000256" key="7">
    <source>
        <dbReference type="ARBA" id="ARBA00022840"/>
    </source>
</evidence>
<dbReference type="NCBIfam" id="TIGR01313">
    <property type="entry name" value="therm_gnt_kin"/>
    <property type="match status" value="1"/>
</dbReference>
<dbReference type="Gene3D" id="3.40.50.300">
    <property type="entry name" value="P-loop containing nucleotide triphosphate hydrolases"/>
    <property type="match status" value="1"/>
</dbReference>
<keyword evidence="6 9" id="KW-0418">Kinase</keyword>
<dbReference type="AlphaFoldDB" id="A0A5B8M2K4"/>
<organism evidence="10 11">
    <name type="scientific">Humibacter ginsenosidimutans</name>
    <dbReference type="NCBI Taxonomy" id="2599293"/>
    <lineage>
        <taxon>Bacteria</taxon>
        <taxon>Bacillati</taxon>
        <taxon>Actinomycetota</taxon>
        <taxon>Actinomycetes</taxon>
        <taxon>Micrococcales</taxon>
        <taxon>Microbacteriaceae</taxon>
        <taxon>Humibacter</taxon>
    </lineage>
</organism>
<sequence length="172" mass="18451">MTVVPPVQLPPIVLMGVSGAGKTVVGNALADASGRVFIDGDDLHSAANKEKMRAGIPLADQDREPWLRTIGERLAVGDGVIVACSALKRRYRDLLREYAPGVFFAHLDPERAALEERVHTRAHEYMPAGLLDSQLAALEPLTDDEFGAVFHGEVTVEQTVADIRAALAGDGE</sequence>
<dbReference type="EC" id="2.7.1.12" evidence="3 9"/>
<name>A0A5B8M2K4_9MICO</name>
<evidence type="ECO:0000313" key="10">
    <source>
        <dbReference type="EMBL" id="QDZ14476.1"/>
    </source>
</evidence>
<evidence type="ECO:0000256" key="3">
    <source>
        <dbReference type="ARBA" id="ARBA00012054"/>
    </source>
</evidence>
<keyword evidence="4 9" id="KW-0808">Transferase</keyword>
<dbReference type="KEGG" id="huw:FPZ11_06605"/>
<dbReference type="PANTHER" id="PTHR43442:SF3">
    <property type="entry name" value="GLUCONOKINASE-RELATED"/>
    <property type="match status" value="1"/>
</dbReference>
<comment type="catalytic activity">
    <reaction evidence="8 9">
        <text>D-gluconate + ATP = 6-phospho-D-gluconate + ADP + H(+)</text>
        <dbReference type="Rhea" id="RHEA:19433"/>
        <dbReference type="ChEBI" id="CHEBI:15378"/>
        <dbReference type="ChEBI" id="CHEBI:18391"/>
        <dbReference type="ChEBI" id="CHEBI:30616"/>
        <dbReference type="ChEBI" id="CHEBI:58759"/>
        <dbReference type="ChEBI" id="CHEBI:456216"/>
        <dbReference type="EC" id="2.7.1.12"/>
    </reaction>
</comment>
<evidence type="ECO:0000256" key="5">
    <source>
        <dbReference type="ARBA" id="ARBA00022741"/>
    </source>
</evidence>
<dbReference type="CDD" id="cd02021">
    <property type="entry name" value="GntK"/>
    <property type="match status" value="1"/>
</dbReference>
<dbReference type="Proteomes" id="UP000320216">
    <property type="component" value="Chromosome"/>
</dbReference>
<evidence type="ECO:0000256" key="4">
    <source>
        <dbReference type="ARBA" id="ARBA00022679"/>
    </source>
</evidence>
<dbReference type="Pfam" id="PF13671">
    <property type="entry name" value="AAA_33"/>
    <property type="match status" value="1"/>
</dbReference>
<proteinExistence type="inferred from homology"/>
<dbReference type="RefSeq" id="WP_146319414.1">
    <property type="nucleotide sequence ID" value="NZ_CP042305.1"/>
</dbReference>
<dbReference type="EMBL" id="CP042305">
    <property type="protein sequence ID" value="QDZ14476.1"/>
    <property type="molecule type" value="Genomic_DNA"/>
</dbReference>
<comment type="pathway">
    <text evidence="1">Carbohydrate acid metabolism.</text>
</comment>